<dbReference type="GO" id="GO:1901135">
    <property type="term" value="P:carbohydrate derivative metabolic process"/>
    <property type="evidence" value="ECO:0007669"/>
    <property type="project" value="InterPro"/>
</dbReference>
<dbReference type="GO" id="GO:0097367">
    <property type="term" value="F:carbohydrate derivative binding"/>
    <property type="evidence" value="ECO:0007669"/>
    <property type="project" value="InterPro"/>
</dbReference>
<accession>A0A6M3IV71</accession>
<protein>
    <submittedName>
        <fullName evidence="2">Putative SIS domain-containing protein</fullName>
    </submittedName>
</protein>
<dbReference type="AlphaFoldDB" id="A0A6M3IV71"/>
<evidence type="ECO:0000313" key="2">
    <source>
        <dbReference type="EMBL" id="QJA61148.1"/>
    </source>
</evidence>
<dbReference type="InterPro" id="IPR046348">
    <property type="entry name" value="SIS_dom_sf"/>
</dbReference>
<dbReference type="Pfam" id="PF13580">
    <property type="entry name" value="SIS_2"/>
    <property type="match status" value="1"/>
</dbReference>
<dbReference type="InterPro" id="IPR035461">
    <property type="entry name" value="GmhA/DiaA"/>
</dbReference>
<dbReference type="CDD" id="cd05006">
    <property type="entry name" value="SIS_GmhA"/>
    <property type="match status" value="1"/>
</dbReference>
<dbReference type="EMBL" id="MT142446">
    <property type="protein sequence ID" value="QJA81064.1"/>
    <property type="molecule type" value="Genomic_DNA"/>
</dbReference>
<evidence type="ECO:0000259" key="1">
    <source>
        <dbReference type="PROSITE" id="PS51464"/>
    </source>
</evidence>
<dbReference type="PANTHER" id="PTHR30390:SF8">
    <property type="entry name" value="SUGAR ISOMERASE (SIS)"/>
    <property type="match status" value="1"/>
</dbReference>
<gene>
    <name evidence="3" type="ORF">MM415A00595_0005</name>
    <name evidence="2" type="ORF">MM415B00994_0005</name>
</gene>
<dbReference type="InterPro" id="IPR001347">
    <property type="entry name" value="SIS_dom"/>
</dbReference>
<dbReference type="Gene3D" id="3.40.50.10490">
    <property type="entry name" value="Glucose-6-phosphate isomerase like protein, domain 1"/>
    <property type="match status" value="1"/>
</dbReference>
<name>A0A6M3IV71_9ZZZZ</name>
<reference evidence="2" key="1">
    <citation type="submission" date="2020-03" db="EMBL/GenBank/DDBJ databases">
        <title>The deep terrestrial virosphere.</title>
        <authorList>
            <person name="Holmfeldt K."/>
            <person name="Nilsson E."/>
            <person name="Simone D."/>
            <person name="Lopez-Fernandez M."/>
            <person name="Wu X."/>
            <person name="de Brujin I."/>
            <person name="Lundin D."/>
            <person name="Andersson A."/>
            <person name="Bertilsson S."/>
            <person name="Dopson M."/>
        </authorList>
    </citation>
    <scope>NUCLEOTIDE SEQUENCE</scope>
    <source>
        <strain evidence="3">MM415A00595</strain>
        <strain evidence="2">MM415B00994</strain>
    </source>
</reference>
<dbReference type="PROSITE" id="PS51464">
    <property type="entry name" value="SIS"/>
    <property type="match status" value="1"/>
</dbReference>
<evidence type="ECO:0000313" key="3">
    <source>
        <dbReference type="EMBL" id="QJA81064.1"/>
    </source>
</evidence>
<dbReference type="EMBL" id="MT141432">
    <property type="protein sequence ID" value="QJA61148.1"/>
    <property type="molecule type" value="Genomic_DNA"/>
</dbReference>
<sequence length="238" mass="25951">MLITDYLSEIGPVVDELAETRNVGNIAKVIVELYEAWIKGNRIYICGNGGSASTASHFACDLIKIGVPAQSLDDNGAVITMISNDDGFDKVYVNQLHGFKKGDVLFCISVHGGVCQGTDGVWSQNLIQAIEYVQAMEGTVLGLVGNEGGIIRRLANASVKVRNYSTPIVESMHVFVTHLIVEVLKAISPVKMCNNCNMIRLPDNFRCKCNSVSFTYTGGMNGNIEEMRKVCDNYQSTD</sequence>
<dbReference type="PANTHER" id="PTHR30390">
    <property type="entry name" value="SEDOHEPTULOSE 7-PHOSPHATE ISOMERASE / DNAA INITIATOR-ASSOCIATING FACTOR FOR REPLICATION INITIATION"/>
    <property type="match status" value="1"/>
</dbReference>
<organism evidence="2">
    <name type="scientific">viral metagenome</name>
    <dbReference type="NCBI Taxonomy" id="1070528"/>
    <lineage>
        <taxon>unclassified sequences</taxon>
        <taxon>metagenomes</taxon>
        <taxon>organismal metagenomes</taxon>
    </lineage>
</organism>
<proteinExistence type="predicted"/>
<feature type="domain" description="SIS" evidence="1">
    <location>
        <begin position="33"/>
        <end position="189"/>
    </location>
</feature>
<dbReference type="InterPro" id="IPR050099">
    <property type="entry name" value="SIS_GmhA/DiaA_subfam"/>
</dbReference>
<dbReference type="SUPFAM" id="SSF53697">
    <property type="entry name" value="SIS domain"/>
    <property type="match status" value="1"/>
</dbReference>